<protein>
    <recommendedName>
        <fullName evidence="1">Reverse transcriptase domain-containing protein</fullName>
    </recommendedName>
</protein>
<dbReference type="Pfam" id="PF03372">
    <property type="entry name" value="Exo_endo_phos"/>
    <property type="match status" value="1"/>
</dbReference>
<dbReference type="Proteomes" id="UP001549921">
    <property type="component" value="Unassembled WGS sequence"/>
</dbReference>
<dbReference type="EMBL" id="JBEDNZ010000008">
    <property type="protein sequence ID" value="KAL0839927.1"/>
    <property type="molecule type" value="Genomic_DNA"/>
</dbReference>
<dbReference type="PANTHER" id="PTHR47510">
    <property type="entry name" value="REVERSE TRANSCRIPTASE DOMAIN-CONTAINING PROTEIN"/>
    <property type="match status" value="1"/>
</dbReference>
<dbReference type="Pfam" id="PF00078">
    <property type="entry name" value="RVT_1"/>
    <property type="match status" value="1"/>
</dbReference>
<name>A0ABD0T998_LOXSC</name>
<feature type="domain" description="Reverse transcriptase" evidence="1">
    <location>
        <begin position="487"/>
        <end position="758"/>
    </location>
</feature>
<dbReference type="InterPro" id="IPR036691">
    <property type="entry name" value="Endo/exonu/phosph_ase_sf"/>
</dbReference>
<dbReference type="GO" id="GO:0071897">
    <property type="term" value="P:DNA biosynthetic process"/>
    <property type="evidence" value="ECO:0007669"/>
    <property type="project" value="UniProtKB-ARBA"/>
</dbReference>
<dbReference type="AlphaFoldDB" id="A0ABD0T998"/>
<dbReference type="Gene3D" id="3.60.10.10">
    <property type="entry name" value="Endonuclease/exonuclease/phosphatase"/>
    <property type="match status" value="1"/>
</dbReference>
<reference evidence="2 3" key="1">
    <citation type="submission" date="2024-06" db="EMBL/GenBank/DDBJ databases">
        <title>A chromosome-level genome assembly of beet webworm, Loxostege sticticalis.</title>
        <authorList>
            <person name="Zhang Y."/>
        </authorList>
    </citation>
    <scope>NUCLEOTIDE SEQUENCE [LARGE SCALE GENOMIC DNA]</scope>
    <source>
        <strain evidence="2">AQ028</strain>
        <tissue evidence="2">Male pupae</tissue>
    </source>
</reference>
<dbReference type="InterPro" id="IPR005135">
    <property type="entry name" value="Endo/exonuclease/phosphatase"/>
</dbReference>
<evidence type="ECO:0000313" key="3">
    <source>
        <dbReference type="Proteomes" id="UP001549921"/>
    </source>
</evidence>
<accession>A0ABD0T998</accession>
<dbReference type="InterPro" id="IPR000477">
    <property type="entry name" value="RT_dom"/>
</dbReference>
<evidence type="ECO:0000259" key="1">
    <source>
        <dbReference type="PROSITE" id="PS50878"/>
    </source>
</evidence>
<dbReference type="SUPFAM" id="SSF56219">
    <property type="entry name" value="DNase I-like"/>
    <property type="match status" value="1"/>
</dbReference>
<comment type="caution">
    <text evidence="2">The sequence shown here is derived from an EMBL/GenBank/DDBJ whole genome shotgun (WGS) entry which is preliminary data.</text>
</comment>
<dbReference type="CDD" id="cd01650">
    <property type="entry name" value="RT_nLTR_like"/>
    <property type="match status" value="1"/>
</dbReference>
<sequence>MLIDSLVFVQISHITGLGLDNLSVGHFNAGSLGTKHEEFIAAAEELAPDILAVNETWLRTGEEDRAPKLAGYRLKHLPRPDHVKRGRGGGVGFYIRRGLNFKICPHPNPTSSIEQMWLSLQVHNQNVVVGTAYNPPWQDVDLFLDSITESVAAFAWADGLILTGDFNIDLLRTGSGKAKAFSQFTHSSNLNQIITEPTHYTDDGSTLIDVVCTDMRVLRVTVEHKPDLSRHCMLLTEFKIKKEKPVPRWVIYRPLKNILPEQLNLDLNAIKWENYECIHNVNQLVRALTASIRGLMDLHAPLKRQRFKHLPHPWLTDTIRTMMRTRDSYHKRYKVDNTVALQDSYRQMKRAVQAAIEREKRCYFNNNLNSQLNNPKKLWKNLKGTVVPDKRKPSDLPQSLSDPDAMNTHFLDVPGANNITISQLTYYEFHKHYGASGFRLHTVSSELVHKTLLSLKSNAEGCDGLSLDMLKLTLPYSLDAITTIINRSIVDSVFPEDWKVAVVKPLPKTSHPESVGELRPISILPCLSKVLERIVCDQLTGYLEANNILPDLQSGFRRGHGTATALADVVDNLLTAQDQGRVSMLLLLDFSRAFDCINIPLLLAKMSFYGFEESTIEWFRSYLSDRRQFVEVRQTDGTKLQSRTQAVTRGVPQGSILGPILFILYGADIVKKIEHCSYHLYADDLQLYLSFKPNDQDTATTMVNNDLQSIADWCSSNCLVLNPRKSKLILIGTPNNVSKINNISDGGTQKVALGGHAVRYHRHWKAKIFI</sequence>
<proteinExistence type="predicted"/>
<organism evidence="2 3">
    <name type="scientific">Loxostege sticticalis</name>
    <name type="common">Beet webworm moth</name>
    <dbReference type="NCBI Taxonomy" id="481309"/>
    <lineage>
        <taxon>Eukaryota</taxon>
        <taxon>Metazoa</taxon>
        <taxon>Ecdysozoa</taxon>
        <taxon>Arthropoda</taxon>
        <taxon>Hexapoda</taxon>
        <taxon>Insecta</taxon>
        <taxon>Pterygota</taxon>
        <taxon>Neoptera</taxon>
        <taxon>Endopterygota</taxon>
        <taxon>Lepidoptera</taxon>
        <taxon>Glossata</taxon>
        <taxon>Ditrysia</taxon>
        <taxon>Pyraloidea</taxon>
        <taxon>Crambidae</taxon>
        <taxon>Pyraustinae</taxon>
        <taxon>Loxostege</taxon>
    </lineage>
</organism>
<evidence type="ECO:0000313" key="2">
    <source>
        <dbReference type="EMBL" id="KAL0839927.1"/>
    </source>
</evidence>
<dbReference type="SUPFAM" id="SSF56672">
    <property type="entry name" value="DNA/RNA polymerases"/>
    <property type="match status" value="1"/>
</dbReference>
<gene>
    <name evidence="2" type="ORF">ABMA28_016543</name>
</gene>
<dbReference type="PROSITE" id="PS50878">
    <property type="entry name" value="RT_POL"/>
    <property type="match status" value="1"/>
</dbReference>
<dbReference type="InterPro" id="IPR043502">
    <property type="entry name" value="DNA/RNA_pol_sf"/>
</dbReference>
<dbReference type="PANTHER" id="PTHR47510:SF3">
    <property type="entry name" value="ENDO_EXONUCLEASE_PHOSPHATASE DOMAIN-CONTAINING PROTEIN"/>
    <property type="match status" value="1"/>
</dbReference>